<dbReference type="AlphaFoldDB" id="A0AAD5YZW5"/>
<evidence type="ECO:0000313" key="2">
    <source>
        <dbReference type="Proteomes" id="UP001213000"/>
    </source>
</evidence>
<dbReference type="EMBL" id="JANIEX010000032">
    <property type="protein sequence ID" value="KAJ3575595.1"/>
    <property type="molecule type" value="Genomic_DNA"/>
</dbReference>
<organism evidence="1 2">
    <name type="scientific">Leucocoprinus birnbaumii</name>
    <dbReference type="NCBI Taxonomy" id="56174"/>
    <lineage>
        <taxon>Eukaryota</taxon>
        <taxon>Fungi</taxon>
        <taxon>Dikarya</taxon>
        <taxon>Basidiomycota</taxon>
        <taxon>Agaricomycotina</taxon>
        <taxon>Agaricomycetes</taxon>
        <taxon>Agaricomycetidae</taxon>
        <taxon>Agaricales</taxon>
        <taxon>Agaricineae</taxon>
        <taxon>Agaricaceae</taxon>
        <taxon>Leucocoprinus</taxon>
    </lineage>
</organism>
<reference evidence="1" key="1">
    <citation type="submission" date="2022-07" db="EMBL/GenBank/DDBJ databases">
        <title>Genome Sequence of Leucocoprinus birnbaumii.</title>
        <authorList>
            <person name="Buettner E."/>
        </authorList>
    </citation>
    <scope>NUCLEOTIDE SEQUENCE</scope>
    <source>
        <strain evidence="1">VT141</strain>
    </source>
</reference>
<comment type="caution">
    <text evidence="1">The sequence shown here is derived from an EMBL/GenBank/DDBJ whole genome shotgun (WGS) entry which is preliminary data.</text>
</comment>
<sequence length="137" mass="15670">MSKTLSNGTLSLRFMQNALRRQQLQEVELERAEVKDEGKWEVGQDVKEAWGIGREQTSELVAHESSYLPFLFSETNDTRNTKPRGRRMFNKKGLDVSQEQPESQPKQVITFVIITLLRADPIPGGVEHGSRRRCTRG</sequence>
<keyword evidence="2" id="KW-1185">Reference proteome</keyword>
<accession>A0AAD5YZW5</accession>
<gene>
    <name evidence="1" type="ORF">NP233_g980</name>
</gene>
<proteinExistence type="predicted"/>
<dbReference type="Proteomes" id="UP001213000">
    <property type="component" value="Unassembled WGS sequence"/>
</dbReference>
<name>A0AAD5YZW5_9AGAR</name>
<protein>
    <submittedName>
        <fullName evidence="1">Uncharacterized protein</fullName>
    </submittedName>
</protein>
<evidence type="ECO:0000313" key="1">
    <source>
        <dbReference type="EMBL" id="KAJ3575595.1"/>
    </source>
</evidence>